<keyword evidence="5" id="KW-0732">Signal</keyword>
<comment type="similarity">
    <text evidence="1 9 10">Belongs to the peptidase S8 family.</text>
</comment>
<dbReference type="InterPro" id="IPR022398">
    <property type="entry name" value="Peptidase_S8_His-AS"/>
</dbReference>
<evidence type="ECO:0000256" key="8">
    <source>
        <dbReference type="PIRSR" id="PIRSR615500-1"/>
    </source>
</evidence>
<sequence length="727" mass="80186">MHCLKYITAIIIILIVLPSATHSAEKEKDLQSIIIEVEGDPKEHKEYIEAYHPFINVIGTYETLLNGLALQGTPEKLAKMEALEFIKSIHSVQTYETTALETAISDFPKQADAVIPSELNTTEYTGKGVKVAVIDTGIDYNHPDLTSSYVAGYDLVDLDEDPMETLPAQGMPTLHGTHVAGIIAGNGELNGVAPDADIYAYRALGPGGSGTSVQVIAAMEKAVEDGVDIMNLSLGNAVNGPDYPTSMAVNKAIDLGIAVVIANGNNGPGHWTVGSPATASKALSIGASSPPELIPYLYESLMDREIAIHPMVGSVPWKLDKTYPILSAEENRNLHGKIALFRRDTVPFYEKAKLAEERGAIAVLISNNEDGKFQGMIENERPVTIPVASISKLDGEWLRKQQKNNSFQMKTIYKEKPSTIAEFSSRGPVTVNWDIKPDVLAPGTNILSTVPDGYQKLQGTSMAAPHVAGAIALVKEAHPDWDTQQIFGALKTTSLRMEAENGDPLEPIIQGMGKIRPEKAIEAKTIIHDPLLSFGKIDSYMETKTIEVIVENKTNKTQFYSFDIPDKETGITWKLPKMFKVEKQEKITLPIELNITAAQLKEGIHQGWLTLHQDNNEYHLPYLFVNKTADNPKAMGFEFSLKPFSKETYLYQLYVTDPAERVEVDLYDPDTLMYKRTLLTMNDVKIGMNEGEIKKAELGPPGHYNALITIYLEDGSYEHYETGFYIE</sequence>
<keyword evidence="7 9" id="KW-0720">Serine protease</keyword>
<keyword evidence="3" id="KW-0964">Secreted</keyword>
<evidence type="ECO:0000313" key="14">
    <source>
        <dbReference type="Proteomes" id="UP000216498"/>
    </source>
</evidence>
<evidence type="ECO:0000256" key="5">
    <source>
        <dbReference type="ARBA" id="ARBA00022729"/>
    </source>
</evidence>
<dbReference type="PROSITE" id="PS00136">
    <property type="entry name" value="SUBTILASE_ASP"/>
    <property type="match status" value="1"/>
</dbReference>
<dbReference type="CDD" id="cd07474">
    <property type="entry name" value="Peptidases_S8_subtilisin_Vpr-like"/>
    <property type="match status" value="1"/>
</dbReference>
<evidence type="ECO:0000313" key="13">
    <source>
        <dbReference type="EMBL" id="OZU88445.1"/>
    </source>
</evidence>
<dbReference type="EMBL" id="NPMS01000005">
    <property type="protein sequence ID" value="OZU88445.1"/>
    <property type="molecule type" value="Genomic_DNA"/>
</dbReference>
<dbReference type="InterPro" id="IPR015500">
    <property type="entry name" value="Peptidase_S8_subtilisin-rel"/>
</dbReference>
<dbReference type="SUPFAM" id="SSF52025">
    <property type="entry name" value="PA domain"/>
    <property type="match status" value="1"/>
</dbReference>
<dbReference type="InterPro" id="IPR034213">
    <property type="entry name" value="S8_Vpr-like"/>
</dbReference>
<reference evidence="13 14" key="1">
    <citation type="submission" date="2017-08" db="EMBL/GenBank/DDBJ databases">
        <title>Virgibacillus indicus sp. nov. and Virgibacillus profoundi sp. nov, two moderately halophilic bacteria isolated from marine sediment by using the Microfluidic Streak Plate.</title>
        <authorList>
            <person name="Xu B."/>
            <person name="Hu B."/>
            <person name="Wang J."/>
            <person name="Zhu Y."/>
            <person name="Huang L."/>
            <person name="Du W."/>
            <person name="Huang Y."/>
        </authorList>
    </citation>
    <scope>NUCLEOTIDE SEQUENCE [LARGE SCALE GENOMIC DNA]</scope>
    <source>
        <strain evidence="13 14">IO3-P2-C2</strain>
    </source>
</reference>
<feature type="domain" description="PA" evidence="12">
    <location>
        <begin position="330"/>
        <end position="398"/>
    </location>
</feature>
<evidence type="ECO:0000256" key="7">
    <source>
        <dbReference type="ARBA" id="ARBA00022825"/>
    </source>
</evidence>
<gene>
    <name evidence="13" type="ORF">CIL03_12425</name>
</gene>
<feature type="domain" description="Peptidase S8/S53" evidence="11">
    <location>
        <begin position="126"/>
        <end position="513"/>
    </location>
</feature>
<evidence type="ECO:0000256" key="4">
    <source>
        <dbReference type="ARBA" id="ARBA00022670"/>
    </source>
</evidence>
<dbReference type="AlphaFoldDB" id="A0A265N9G2"/>
<evidence type="ECO:0000256" key="2">
    <source>
        <dbReference type="ARBA" id="ARBA00022512"/>
    </source>
</evidence>
<protein>
    <submittedName>
        <fullName evidence="13">Peptidase S8</fullName>
    </submittedName>
</protein>
<proteinExistence type="inferred from homology"/>
<feature type="active site" description="Charge relay system" evidence="8 9">
    <location>
        <position position="175"/>
    </location>
</feature>
<dbReference type="InterPro" id="IPR003137">
    <property type="entry name" value="PA_domain"/>
</dbReference>
<dbReference type="PROSITE" id="PS51892">
    <property type="entry name" value="SUBTILASE"/>
    <property type="match status" value="1"/>
</dbReference>
<dbReference type="InterPro" id="IPR036852">
    <property type="entry name" value="Peptidase_S8/S53_dom_sf"/>
</dbReference>
<dbReference type="GO" id="GO:0006508">
    <property type="term" value="P:proteolysis"/>
    <property type="evidence" value="ECO:0007669"/>
    <property type="project" value="UniProtKB-KW"/>
</dbReference>
<keyword evidence="14" id="KW-1185">Reference proteome</keyword>
<dbReference type="InterPro" id="IPR023828">
    <property type="entry name" value="Peptidase_S8_Ser-AS"/>
</dbReference>
<evidence type="ECO:0000256" key="10">
    <source>
        <dbReference type="RuleBase" id="RU003355"/>
    </source>
</evidence>
<dbReference type="PROSITE" id="PS00138">
    <property type="entry name" value="SUBTILASE_SER"/>
    <property type="match status" value="1"/>
</dbReference>
<dbReference type="OrthoDB" id="9798386at2"/>
<comment type="caution">
    <text evidence="13">The sequence shown here is derived from an EMBL/GenBank/DDBJ whole genome shotgun (WGS) entry which is preliminary data.</text>
</comment>
<dbReference type="PANTHER" id="PTHR43806:SF65">
    <property type="entry name" value="SERINE PROTEASE APRX"/>
    <property type="match status" value="1"/>
</dbReference>
<evidence type="ECO:0000256" key="3">
    <source>
        <dbReference type="ARBA" id="ARBA00022525"/>
    </source>
</evidence>
<keyword evidence="4 9" id="KW-0645">Protease</keyword>
<dbReference type="Pfam" id="PF00082">
    <property type="entry name" value="Peptidase_S8"/>
    <property type="match status" value="1"/>
</dbReference>
<dbReference type="SUPFAM" id="SSF52743">
    <property type="entry name" value="Subtilisin-like"/>
    <property type="match status" value="1"/>
</dbReference>
<feature type="active site" description="Charge relay system" evidence="8 9">
    <location>
        <position position="461"/>
    </location>
</feature>
<dbReference type="InterPro" id="IPR000209">
    <property type="entry name" value="Peptidase_S8/S53_dom"/>
</dbReference>
<dbReference type="Proteomes" id="UP000216498">
    <property type="component" value="Unassembled WGS sequence"/>
</dbReference>
<dbReference type="PROSITE" id="PS00137">
    <property type="entry name" value="SUBTILASE_HIS"/>
    <property type="match status" value="1"/>
</dbReference>
<dbReference type="InterPro" id="IPR046450">
    <property type="entry name" value="PA_dom_sf"/>
</dbReference>
<evidence type="ECO:0000259" key="11">
    <source>
        <dbReference type="Pfam" id="PF00082"/>
    </source>
</evidence>
<keyword evidence="6 9" id="KW-0378">Hydrolase</keyword>
<feature type="active site" description="Charge relay system" evidence="8 9">
    <location>
        <position position="135"/>
    </location>
</feature>
<evidence type="ECO:0000259" key="12">
    <source>
        <dbReference type="Pfam" id="PF02225"/>
    </source>
</evidence>
<accession>A0A265N9G2</accession>
<dbReference type="PANTHER" id="PTHR43806">
    <property type="entry name" value="PEPTIDASE S8"/>
    <property type="match status" value="1"/>
</dbReference>
<organism evidence="13 14">
    <name type="scientific">Virgibacillus indicus</name>
    <dbReference type="NCBI Taxonomy" id="2024554"/>
    <lineage>
        <taxon>Bacteria</taxon>
        <taxon>Bacillati</taxon>
        <taxon>Bacillota</taxon>
        <taxon>Bacilli</taxon>
        <taxon>Bacillales</taxon>
        <taxon>Bacillaceae</taxon>
        <taxon>Virgibacillus</taxon>
    </lineage>
</organism>
<dbReference type="GO" id="GO:0004252">
    <property type="term" value="F:serine-type endopeptidase activity"/>
    <property type="evidence" value="ECO:0007669"/>
    <property type="project" value="UniProtKB-UniRule"/>
</dbReference>
<dbReference type="InterPro" id="IPR050131">
    <property type="entry name" value="Peptidase_S8_subtilisin-like"/>
</dbReference>
<dbReference type="InterPro" id="IPR023827">
    <property type="entry name" value="Peptidase_S8_Asp-AS"/>
</dbReference>
<dbReference type="PRINTS" id="PR00723">
    <property type="entry name" value="SUBTILISIN"/>
</dbReference>
<dbReference type="Gene3D" id="3.50.30.30">
    <property type="match status" value="1"/>
</dbReference>
<keyword evidence="2" id="KW-0134">Cell wall</keyword>
<dbReference type="Pfam" id="PF02225">
    <property type="entry name" value="PA"/>
    <property type="match status" value="1"/>
</dbReference>
<name>A0A265N9G2_9BACI</name>
<evidence type="ECO:0000256" key="6">
    <source>
        <dbReference type="ARBA" id="ARBA00022801"/>
    </source>
</evidence>
<evidence type="ECO:0000256" key="1">
    <source>
        <dbReference type="ARBA" id="ARBA00011073"/>
    </source>
</evidence>
<dbReference type="Gene3D" id="3.40.50.200">
    <property type="entry name" value="Peptidase S8/S53 domain"/>
    <property type="match status" value="1"/>
</dbReference>
<evidence type="ECO:0000256" key="9">
    <source>
        <dbReference type="PROSITE-ProRule" id="PRU01240"/>
    </source>
</evidence>
<dbReference type="RefSeq" id="WP_094886184.1">
    <property type="nucleotide sequence ID" value="NZ_NPMS01000005.1"/>
</dbReference>